<reference evidence="2" key="1">
    <citation type="journal article" date="2012" name="Nat. Biotechnol.">
        <title>Reference genome sequence of the model plant Setaria.</title>
        <authorList>
            <person name="Bennetzen J.L."/>
            <person name="Schmutz J."/>
            <person name="Wang H."/>
            <person name="Percifield R."/>
            <person name="Hawkins J."/>
            <person name="Pontaroli A.C."/>
            <person name="Estep M."/>
            <person name="Feng L."/>
            <person name="Vaughn J.N."/>
            <person name="Grimwood J."/>
            <person name="Jenkins J."/>
            <person name="Barry K."/>
            <person name="Lindquist E."/>
            <person name="Hellsten U."/>
            <person name="Deshpande S."/>
            <person name="Wang X."/>
            <person name="Wu X."/>
            <person name="Mitros T."/>
            <person name="Triplett J."/>
            <person name="Yang X."/>
            <person name="Ye C.Y."/>
            <person name="Mauro-Herrera M."/>
            <person name="Wang L."/>
            <person name="Li P."/>
            <person name="Sharma M."/>
            <person name="Sharma R."/>
            <person name="Ronald P.C."/>
            <person name="Panaud O."/>
            <person name="Kellogg E.A."/>
            <person name="Brutnell T.P."/>
            <person name="Doust A.N."/>
            <person name="Tuskan G.A."/>
            <person name="Rokhsar D."/>
            <person name="Devos K.M."/>
        </authorList>
    </citation>
    <scope>NUCLEOTIDE SEQUENCE [LARGE SCALE GENOMIC DNA]</scope>
    <source>
        <strain evidence="2">Yugu1</strain>
    </source>
</reference>
<gene>
    <name evidence="2" type="ORF">SETIT_7G107700v2</name>
</gene>
<dbReference type="EMBL" id="CM003534">
    <property type="protein sequence ID" value="RCV33751.1"/>
    <property type="molecule type" value="Genomic_DNA"/>
</dbReference>
<accession>A0A368RUD8</accession>
<name>A0A368RUD8_SETIT</name>
<organism evidence="2">
    <name type="scientific">Setaria italica</name>
    <name type="common">Foxtail millet</name>
    <name type="synonym">Panicum italicum</name>
    <dbReference type="NCBI Taxonomy" id="4555"/>
    <lineage>
        <taxon>Eukaryota</taxon>
        <taxon>Viridiplantae</taxon>
        <taxon>Streptophyta</taxon>
        <taxon>Embryophyta</taxon>
        <taxon>Tracheophyta</taxon>
        <taxon>Spermatophyta</taxon>
        <taxon>Magnoliopsida</taxon>
        <taxon>Liliopsida</taxon>
        <taxon>Poales</taxon>
        <taxon>Poaceae</taxon>
        <taxon>PACMAD clade</taxon>
        <taxon>Panicoideae</taxon>
        <taxon>Panicodae</taxon>
        <taxon>Paniceae</taxon>
        <taxon>Cenchrinae</taxon>
        <taxon>Setaria</taxon>
    </lineage>
</organism>
<dbReference type="STRING" id="4555.A0A368RUD8"/>
<evidence type="ECO:0000313" key="2">
    <source>
        <dbReference type="EMBL" id="RCV33751.1"/>
    </source>
</evidence>
<feature type="coiled-coil region" evidence="1">
    <location>
        <begin position="101"/>
        <end position="160"/>
    </location>
</feature>
<dbReference type="AlphaFoldDB" id="A0A368RUD8"/>
<sequence length="174" mass="20106">MGGGDGGSVPHCRCHADVTLFLSERTSDAACQQQQLKKLLEAVDSVISDTDFSCVYFALLLQEVHGRQKEIDVEGYTAEEMSQSKKDMYDQYLMLITKMVEEKLNSSIGKLQNQLMEEQKARQKVESEVAEAKLRSEEEIRKLRESLEKAHQENDKARRFYEKFRWVDEKCSIM</sequence>
<protein>
    <submittedName>
        <fullName evidence="2">Uncharacterized protein</fullName>
    </submittedName>
</protein>
<reference evidence="2" key="2">
    <citation type="submission" date="2015-07" db="EMBL/GenBank/DDBJ databases">
        <authorList>
            <person name="Noorani M."/>
        </authorList>
    </citation>
    <scope>NUCLEOTIDE SEQUENCE</scope>
    <source>
        <strain evidence="2">Yugu1</strain>
    </source>
</reference>
<evidence type="ECO:0000256" key="1">
    <source>
        <dbReference type="SAM" id="Coils"/>
    </source>
</evidence>
<proteinExistence type="predicted"/>
<keyword evidence="1" id="KW-0175">Coiled coil</keyword>